<sequence length="160" mass="18963">MSILMNNWVQNTSIYPPAHIYAGKPQGKQEKAAVRICEDLYKFNHGNKPNVLGELRASWRELIITEKMEQSGPSHMSIRPEYWAQVIGTFLYWAREARREMDSVFKQHQDVWAYYKPWALKDKEIVQWVYDFTIPTIYVEAIKVHDILQLKYQPKEVSDD</sequence>
<organism evidence="1 2">
    <name type="scientific">Serratia phage X20</name>
    <dbReference type="NCBI Taxonomy" id="2006942"/>
    <lineage>
        <taxon>Viruses</taxon>
        <taxon>Duplodnaviria</taxon>
        <taxon>Heunggongvirae</taxon>
        <taxon>Uroviricota</taxon>
        <taxon>Caudoviricetes</taxon>
        <taxon>Pantevenvirales</taxon>
        <taxon>Straboviridae</taxon>
        <taxon>Tevenvirinae</taxon>
        <taxon>Winklervirus</taxon>
        <taxon>Winklervirus xtwenty</taxon>
    </lineage>
</organism>
<dbReference type="Proteomes" id="UP000225074">
    <property type="component" value="Genome"/>
</dbReference>
<evidence type="ECO:0000313" key="1">
    <source>
        <dbReference type="EMBL" id="ARW58063.1"/>
    </source>
</evidence>
<accession>A0A1Z1LZ10</accession>
<dbReference type="RefSeq" id="YP_010092241.1">
    <property type="nucleotide sequence ID" value="NC_055728.1"/>
</dbReference>
<dbReference type="EMBL" id="MF036692">
    <property type="protein sequence ID" value="ARW58063.1"/>
    <property type="molecule type" value="Genomic_DNA"/>
</dbReference>
<name>A0A1Z1LZ10_9CAUD</name>
<proteinExistence type="predicted"/>
<keyword evidence="2" id="KW-1185">Reference proteome</keyword>
<dbReference type="KEGG" id="vg:65109804"/>
<reference evidence="1 2" key="1">
    <citation type="submission" date="2017-05" db="EMBL/GenBank/DDBJ databases">
        <title>Environmental T4-family bacteriophages evolve to escape abortive infection via multiple routes in a bacterial host employing #altruistic suicide# through Type III toxin-antitoxin systems.</title>
        <authorList>
            <person name="Chen B."/>
            <person name="Akusobi C."/>
            <person name="Fang X."/>
            <person name="Salmond G.P.C."/>
        </authorList>
    </citation>
    <scope>NUCLEOTIDE SEQUENCE [LARGE SCALE GENOMIC DNA]</scope>
</reference>
<evidence type="ECO:0000313" key="2">
    <source>
        <dbReference type="Proteomes" id="UP000225074"/>
    </source>
</evidence>
<dbReference type="GeneID" id="65109804"/>
<protein>
    <submittedName>
        <fullName evidence="1">Uncharacterized protein</fullName>
    </submittedName>
</protein>